<organism evidence="1 2">
    <name type="scientific">Armillaria gallica</name>
    <name type="common">Bulbous honey fungus</name>
    <name type="synonym">Armillaria bulbosa</name>
    <dbReference type="NCBI Taxonomy" id="47427"/>
    <lineage>
        <taxon>Eukaryota</taxon>
        <taxon>Fungi</taxon>
        <taxon>Dikarya</taxon>
        <taxon>Basidiomycota</taxon>
        <taxon>Agaricomycotina</taxon>
        <taxon>Agaricomycetes</taxon>
        <taxon>Agaricomycetidae</taxon>
        <taxon>Agaricales</taxon>
        <taxon>Marasmiineae</taxon>
        <taxon>Physalacriaceae</taxon>
        <taxon>Armillaria</taxon>
    </lineage>
</organism>
<proteinExistence type="predicted"/>
<accession>A0A2H3CZL3</accession>
<dbReference type="Proteomes" id="UP000217790">
    <property type="component" value="Unassembled WGS sequence"/>
</dbReference>
<protein>
    <submittedName>
        <fullName evidence="1">Uncharacterized protein</fullName>
    </submittedName>
</protein>
<reference evidence="2" key="1">
    <citation type="journal article" date="2017" name="Nat. Ecol. Evol.">
        <title>Genome expansion and lineage-specific genetic innovations in the forest pathogenic fungi Armillaria.</title>
        <authorList>
            <person name="Sipos G."/>
            <person name="Prasanna A.N."/>
            <person name="Walter M.C."/>
            <person name="O'Connor E."/>
            <person name="Balint B."/>
            <person name="Krizsan K."/>
            <person name="Kiss B."/>
            <person name="Hess J."/>
            <person name="Varga T."/>
            <person name="Slot J."/>
            <person name="Riley R."/>
            <person name="Boka B."/>
            <person name="Rigling D."/>
            <person name="Barry K."/>
            <person name="Lee J."/>
            <person name="Mihaltcheva S."/>
            <person name="LaButti K."/>
            <person name="Lipzen A."/>
            <person name="Waldron R."/>
            <person name="Moloney N.M."/>
            <person name="Sperisen C."/>
            <person name="Kredics L."/>
            <person name="Vagvoelgyi C."/>
            <person name="Patrignani A."/>
            <person name="Fitzpatrick D."/>
            <person name="Nagy I."/>
            <person name="Doyle S."/>
            <person name="Anderson J.B."/>
            <person name="Grigoriev I.V."/>
            <person name="Gueldener U."/>
            <person name="Muensterkoetter M."/>
            <person name="Nagy L.G."/>
        </authorList>
    </citation>
    <scope>NUCLEOTIDE SEQUENCE [LARGE SCALE GENOMIC DNA]</scope>
    <source>
        <strain evidence="2">Ar21-2</strain>
    </source>
</reference>
<name>A0A2H3CZL3_ARMGA</name>
<dbReference type="InParanoid" id="A0A2H3CZL3"/>
<evidence type="ECO:0000313" key="1">
    <source>
        <dbReference type="EMBL" id="PBK88489.1"/>
    </source>
</evidence>
<evidence type="ECO:0000313" key="2">
    <source>
        <dbReference type="Proteomes" id="UP000217790"/>
    </source>
</evidence>
<dbReference type="AlphaFoldDB" id="A0A2H3CZL3"/>
<sequence length="129" mass="14740">MQEFLTFLVPVRLNMSRRAQVLENAIAWLQEHTAANDHCSDRCKVVHSWAGCHNIRLTEEKLPSSMLWEPHFSLNISAFKMEAFEVNVYIFLSATARQDLVSAGISVHMMGGSVGKNKYVFFPRICDCY</sequence>
<dbReference type="EMBL" id="KZ293672">
    <property type="protein sequence ID" value="PBK88489.1"/>
    <property type="molecule type" value="Genomic_DNA"/>
</dbReference>
<gene>
    <name evidence="1" type="ORF">ARMGADRAFT_1015961</name>
</gene>
<keyword evidence="2" id="KW-1185">Reference proteome</keyword>